<keyword evidence="1" id="KW-0812">Transmembrane</keyword>
<keyword evidence="3" id="KW-0540">Nuclease</keyword>
<evidence type="ECO:0000259" key="2">
    <source>
        <dbReference type="Pfam" id="PF03372"/>
    </source>
</evidence>
<feature type="transmembrane region" description="Helical" evidence="1">
    <location>
        <begin position="80"/>
        <end position="98"/>
    </location>
</feature>
<name>A0A3N4Z6P7_9MICO</name>
<evidence type="ECO:0000313" key="4">
    <source>
        <dbReference type="Proteomes" id="UP000280726"/>
    </source>
</evidence>
<accession>A0A3N4Z6P7</accession>
<evidence type="ECO:0000313" key="3">
    <source>
        <dbReference type="EMBL" id="RPF26840.1"/>
    </source>
</evidence>
<proteinExistence type="predicted"/>
<organism evidence="3 4">
    <name type="scientific">Georgenia muralis</name>
    <dbReference type="NCBI Taxonomy" id="154117"/>
    <lineage>
        <taxon>Bacteria</taxon>
        <taxon>Bacillati</taxon>
        <taxon>Actinomycetota</taxon>
        <taxon>Actinomycetes</taxon>
        <taxon>Micrococcales</taxon>
        <taxon>Bogoriellaceae</taxon>
        <taxon>Georgenia</taxon>
    </lineage>
</organism>
<feature type="domain" description="Endonuclease/exonuclease/phosphatase" evidence="2">
    <location>
        <begin position="127"/>
        <end position="337"/>
    </location>
</feature>
<dbReference type="InterPro" id="IPR005135">
    <property type="entry name" value="Endo/exonuclease/phosphatase"/>
</dbReference>
<dbReference type="InterPro" id="IPR036691">
    <property type="entry name" value="Endo/exonu/phosph_ase_sf"/>
</dbReference>
<keyword evidence="4" id="KW-1185">Reference proteome</keyword>
<keyword evidence="3" id="KW-0378">Hydrolase</keyword>
<evidence type="ECO:0000256" key="1">
    <source>
        <dbReference type="SAM" id="Phobius"/>
    </source>
</evidence>
<protein>
    <submittedName>
        <fullName evidence="3">Endonuclease/exonuclease/phosphatase (EEP) superfamily protein YafD</fullName>
    </submittedName>
</protein>
<gene>
    <name evidence="3" type="ORF">EDD32_1298</name>
</gene>
<dbReference type="OrthoDB" id="2340043at2"/>
<dbReference type="EMBL" id="RKRA01000001">
    <property type="protein sequence ID" value="RPF26840.1"/>
    <property type="molecule type" value="Genomic_DNA"/>
</dbReference>
<dbReference type="AlphaFoldDB" id="A0A3N4Z6P7"/>
<dbReference type="Gene3D" id="3.60.10.10">
    <property type="entry name" value="Endonuclease/exonuclease/phosphatase"/>
    <property type="match status" value="1"/>
</dbReference>
<dbReference type="RefSeq" id="WP_123915971.1">
    <property type="nucleotide sequence ID" value="NZ_RKRA01000001.1"/>
</dbReference>
<dbReference type="GO" id="GO:0004519">
    <property type="term" value="F:endonuclease activity"/>
    <property type="evidence" value="ECO:0007669"/>
    <property type="project" value="UniProtKB-KW"/>
</dbReference>
<dbReference type="SUPFAM" id="SSF56219">
    <property type="entry name" value="DNase I-like"/>
    <property type="match status" value="1"/>
</dbReference>
<dbReference type="Proteomes" id="UP000280726">
    <property type="component" value="Unassembled WGS sequence"/>
</dbReference>
<reference evidence="3 4" key="1">
    <citation type="submission" date="2018-11" db="EMBL/GenBank/DDBJ databases">
        <title>Sequencing the genomes of 1000 actinobacteria strains.</title>
        <authorList>
            <person name="Klenk H.-P."/>
        </authorList>
    </citation>
    <scope>NUCLEOTIDE SEQUENCE [LARGE SCALE GENOMIC DNA]</scope>
    <source>
        <strain evidence="3 4">DSM 14418</strain>
    </source>
</reference>
<sequence>MRAIGWLLVLVISGAAALTLDLEWAVNLHRDWSGWTTVAPVSQVIAMRSLVAIGFIVLAVITLVVGIVRKVGFRGGTRTLVLGLALAVVGVGHGWVLTERGLDNPGRLTVDGGVRPGDLGTGEITVLTLNTLGGRTGVEDVAELAGPNGADVVVLPETSRATAEELAAALAASGATFQVFDAAGAQDGPAGSTAMLVSAALGEYVQTPGPDTRFGAVRAEPATGVGPVLVGVHPAPPSGDLHDVWEEDLAAVTALCAPRTTRGLILAGDLNATLDHAPLQDIGRCVHGAAGAGAGGVATWPTRTPEWLGAAIDHVIADGEAYEPTQAAVVEVGGSDHRALLVRLRPVGSDR</sequence>
<dbReference type="Pfam" id="PF03372">
    <property type="entry name" value="Exo_endo_phos"/>
    <property type="match status" value="1"/>
</dbReference>
<keyword evidence="1" id="KW-1133">Transmembrane helix</keyword>
<keyword evidence="1" id="KW-0472">Membrane</keyword>
<keyword evidence="3" id="KW-0255">Endonuclease</keyword>
<dbReference type="GO" id="GO:0004527">
    <property type="term" value="F:exonuclease activity"/>
    <property type="evidence" value="ECO:0007669"/>
    <property type="project" value="UniProtKB-KW"/>
</dbReference>
<comment type="caution">
    <text evidence="3">The sequence shown here is derived from an EMBL/GenBank/DDBJ whole genome shotgun (WGS) entry which is preliminary data.</text>
</comment>
<feature type="transmembrane region" description="Helical" evidence="1">
    <location>
        <begin position="41"/>
        <end position="68"/>
    </location>
</feature>
<keyword evidence="3" id="KW-0269">Exonuclease</keyword>